<evidence type="ECO:0000313" key="5">
    <source>
        <dbReference type="Proteomes" id="UP000308652"/>
    </source>
</evidence>
<accession>A0A5C3LVK0</accession>
<dbReference type="Proteomes" id="UP000308652">
    <property type="component" value="Unassembled WGS sequence"/>
</dbReference>
<dbReference type="InterPro" id="IPR015797">
    <property type="entry name" value="NUDIX_hydrolase-like_dom_sf"/>
</dbReference>
<proteinExistence type="predicted"/>
<feature type="domain" description="Nudix hydrolase" evidence="3">
    <location>
        <begin position="1"/>
        <end position="130"/>
    </location>
</feature>
<evidence type="ECO:0000256" key="1">
    <source>
        <dbReference type="ARBA" id="ARBA00022801"/>
    </source>
</evidence>
<dbReference type="AlphaFoldDB" id="A0A5C3LVK0"/>
<dbReference type="OrthoDB" id="276276at2759"/>
<dbReference type="EMBL" id="ML213613">
    <property type="protein sequence ID" value="TFK36587.1"/>
    <property type="molecule type" value="Genomic_DNA"/>
</dbReference>
<dbReference type="PROSITE" id="PS00893">
    <property type="entry name" value="NUDIX_BOX"/>
    <property type="match status" value="1"/>
</dbReference>
<keyword evidence="1" id="KW-0378">Hydrolase</keyword>
<name>A0A5C3LVK0_9AGAR</name>
<evidence type="ECO:0000313" key="4">
    <source>
        <dbReference type="EMBL" id="TFK36587.1"/>
    </source>
</evidence>
<organism evidence="4 5">
    <name type="scientific">Crucibulum laeve</name>
    <dbReference type="NCBI Taxonomy" id="68775"/>
    <lineage>
        <taxon>Eukaryota</taxon>
        <taxon>Fungi</taxon>
        <taxon>Dikarya</taxon>
        <taxon>Basidiomycota</taxon>
        <taxon>Agaricomycotina</taxon>
        <taxon>Agaricomycetes</taxon>
        <taxon>Agaricomycetidae</taxon>
        <taxon>Agaricales</taxon>
        <taxon>Agaricineae</taxon>
        <taxon>Nidulariaceae</taxon>
        <taxon>Crucibulum</taxon>
    </lineage>
</organism>
<feature type="region of interest" description="Disordered" evidence="2">
    <location>
        <begin position="165"/>
        <end position="197"/>
    </location>
</feature>
<sequence length="197" mass="23183">MFGAGMVLIQEQTHKIVLLWESERKYWFFPRGRKDRGESIESTALREAWEEVGFWVFALPAWSLTRYRFFRVFQSGYRAKFLPHYGPSQQPSAPEVRETQYFAPHCEPIFITTRSWRAKGERRIGKSEKQPPRDGAERIDQLQNEGGEYITTWFLGSIALHRNPPQTLKCRTNRTTSPTYSRSTRRKSASGARRWTF</sequence>
<dbReference type="InterPro" id="IPR000086">
    <property type="entry name" value="NUDIX_hydrolase_dom"/>
</dbReference>
<reference evidence="4 5" key="1">
    <citation type="journal article" date="2019" name="Nat. Ecol. Evol.">
        <title>Megaphylogeny resolves global patterns of mushroom evolution.</title>
        <authorList>
            <person name="Varga T."/>
            <person name="Krizsan K."/>
            <person name="Foldi C."/>
            <person name="Dima B."/>
            <person name="Sanchez-Garcia M."/>
            <person name="Sanchez-Ramirez S."/>
            <person name="Szollosi G.J."/>
            <person name="Szarkandi J.G."/>
            <person name="Papp V."/>
            <person name="Albert L."/>
            <person name="Andreopoulos W."/>
            <person name="Angelini C."/>
            <person name="Antonin V."/>
            <person name="Barry K.W."/>
            <person name="Bougher N.L."/>
            <person name="Buchanan P."/>
            <person name="Buyck B."/>
            <person name="Bense V."/>
            <person name="Catcheside P."/>
            <person name="Chovatia M."/>
            <person name="Cooper J."/>
            <person name="Damon W."/>
            <person name="Desjardin D."/>
            <person name="Finy P."/>
            <person name="Geml J."/>
            <person name="Haridas S."/>
            <person name="Hughes K."/>
            <person name="Justo A."/>
            <person name="Karasinski D."/>
            <person name="Kautmanova I."/>
            <person name="Kiss B."/>
            <person name="Kocsube S."/>
            <person name="Kotiranta H."/>
            <person name="LaButti K.M."/>
            <person name="Lechner B.E."/>
            <person name="Liimatainen K."/>
            <person name="Lipzen A."/>
            <person name="Lukacs Z."/>
            <person name="Mihaltcheva S."/>
            <person name="Morgado L.N."/>
            <person name="Niskanen T."/>
            <person name="Noordeloos M.E."/>
            <person name="Ohm R.A."/>
            <person name="Ortiz-Santana B."/>
            <person name="Ovrebo C."/>
            <person name="Racz N."/>
            <person name="Riley R."/>
            <person name="Savchenko A."/>
            <person name="Shiryaev A."/>
            <person name="Soop K."/>
            <person name="Spirin V."/>
            <person name="Szebenyi C."/>
            <person name="Tomsovsky M."/>
            <person name="Tulloss R.E."/>
            <person name="Uehling J."/>
            <person name="Grigoriev I.V."/>
            <person name="Vagvolgyi C."/>
            <person name="Papp T."/>
            <person name="Martin F.M."/>
            <person name="Miettinen O."/>
            <person name="Hibbett D.S."/>
            <person name="Nagy L.G."/>
        </authorList>
    </citation>
    <scope>NUCLEOTIDE SEQUENCE [LARGE SCALE GENOMIC DNA]</scope>
    <source>
        <strain evidence="4 5">CBS 166.37</strain>
    </source>
</reference>
<dbReference type="Pfam" id="PF00293">
    <property type="entry name" value="NUDIX"/>
    <property type="match status" value="1"/>
</dbReference>
<evidence type="ECO:0000256" key="2">
    <source>
        <dbReference type="SAM" id="MobiDB-lite"/>
    </source>
</evidence>
<dbReference type="CDD" id="cd02883">
    <property type="entry name" value="NUDIX_Hydrolase"/>
    <property type="match status" value="1"/>
</dbReference>
<dbReference type="GO" id="GO:0016787">
    <property type="term" value="F:hydrolase activity"/>
    <property type="evidence" value="ECO:0007669"/>
    <property type="project" value="UniProtKB-KW"/>
</dbReference>
<dbReference type="SUPFAM" id="SSF55811">
    <property type="entry name" value="Nudix"/>
    <property type="match status" value="1"/>
</dbReference>
<evidence type="ECO:0000259" key="3">
    <source>
        <dbReference type="PROSITE" id="PS51462"/>
    </source>
</evidence>
<dbReference type="PROSITE" id="PS51462">
    <property type="entry name" value="NUDIX"/>
    <property type="match status" value="1"/>
</dbReference>
<dbReference type="Gene3D" id="3.90.79.10">
    <property type="entry name" value="Nucleoside Triphosphate Pyrophosphohydrolase"/>
    <property type="match status" value="1"/>
</dbReference>
<keyword evidence="5" id="KW-1185">Reference proteome</keyword>
<dbReference type="InterPro" id="IPR020084">
    <property type="entry name" value="NUDIX_hydrolase_CS"/>
</dbReference>
<gene>
    <name evidence="4" type="ORF">BDQ12DRAFT_686670</name>
</gene>
<feature type="compositionally biased region" description="Low complexity" evidence="2">
    <location>
        <begin position="173"/>
        <end position="182"/>
    </location>
</feature>
<protein>
    <recommendedName>
        <fullName evidence="3">Nudix hydrolase domain-containing protein</fullName>
    </recommendedName>
</protein>